<evidence type="ECO:0008006" key="4">
    <source>
        <dbReference type="Google" id="ProtNLM"/>
    </source>
</evidence>
<dbReference type="OrthoDB" id="965683at2"/>
<evidence type="ECO:0000313" key="3">
    <source>
        <dbReference type="Proteomes" id="UP000240357"/>
    </source>
</evidence>
<dbReference type="AlphaFoldDB" id="A0A2T2YHS8"/>
<protein>
    <recommendedName>
        <fullName evidence="4">Outer membrane protein beta-barrel domain-containing protein</fullName>
    </recommendedName>
</protein>
<accession>A0A2T2YHS8</accession>
<evidence type="ECO:0000313" key="2">
    <source>
        <dbReference type="EMBL" id="PSR55061.1"/>
    </source>
</evidence>
<keyword evidence="3" id="KW-1185">Reference proteome</keyword>
<evidence type="ECO:0000256" key="1">
    <source>
        <dbReference type="SAM" id="SignalP"/>
    </source>
</evidence>
<name>A0A2T2YHS8_9BACT</name>
<reference evidence="2 3" key="1">
    <citation type="submission" date="2018-03" db="EMBL/GenBank/DDBJ databases">
        <title>Adhaeribacter sp. HMF7605 Genome sequencing and assembly.</title>
        <authorList>
            <person name="Kang H."/>
            <person name="Kang J."/>
            <person name="Cha I."/>
            <person name="Kim H."/>
            <person name="Joh K."/>
        </authorList>
    </citation>
    <scope>NUCLEOTIDE SEQUENCE [LARGE SCALE GENOMIC DNA]</scope>
    <source>
        <strain evidence="2 3">HMF7605</strain>
    </source>
</reference>
<dbReference type="EMBL" id="PYFT01000001">
    <property type="protein sequence ID" value="PSR55061.1"/>
    <property type="molecule type" value="Genomic_DNA"/>
</dbReference>
<feature type="signal peptide" evidence="1">
    <location>
        <begin position="1"/>
        <end position="20"/>
    </location>
</feature>
<dbReference type="RefSeq" id="WP_106931239.1">
    <property type="nucleotide sequence ID" value="NZ_PYFT01000001.1"/>
</dbReference>
<comment type="caution">
    <text evidence="2">The sequence shown here is derived from an EMBL/GenBank/DDBJ whole genome shotgun (WGS) entry which is preliminary data.</text>
</comment>
<dbReference type="Proteomes" id="UP000240357">
    <property type="component" value="Unassembled WGS sequence"/>
</dbReference>
<sequence length="255" mass="28764">MKKALVLLTLAATISSFVHAQGKSDSTQTRKPRAGNFTTELTLGLFTTNYFNNYNGSYGYQNNVFTLGNILSQIRGRYFYQDNKALRLSFNYEHNSNNYAYSNNYKTSRSGNTFSINPGLEKHFKGTSKLSPYIGTELAFTAGRYHENITDINTSGEIEVQKGWYNYPASSNFEEGYLYARNFNTVGLRGLAGLDYYVLSRFYLGLEFGYSVSYSKYQDVKVVQKEPATNVTFKGYSSWNSGAYANSGIRAGFVF</sequence>
<gene>
    <name evidence="2" type="ORF">AHMF7605_16900</name>
</gene>
<keyword evidence="1" id="KW-0732">Signal</keyword>
<proteinExistence type="predicted"/>
<organism evidence="2 3">
    <name type="scientific">Adhaeribacter arboris</name>
    <dbReference type="NCBI Taxonomy" id="2072846"/>
    <lineage>
        <taxon>Bacteria</taxon>
        <taxon>Pseudomonadati</taxon>
        <taxon>Bacteroidota</taxon>
        <taxon>Cytophagia</taxon>
        <taxon>Cytophagales</taxon>
        <taxon>Hymenobacteraceae</taxon>
        <taxon>Adhaeribacter</taxon>
    </lineage>
</organism>
<feature type="chain" id="PRO_5015419864" description="Outer membrane protein beta-barrel domain-containing protein" evidence="1">
    <location>
        <begin position="21"/>
        <end position="255"/>
    </location>
</feature>